<organism evidence="8 9">
    <name type="scientific">Alicyclobacillus macrosporangiidus</name>
    <dbReference type="NCBI Taxonomy" id="392015"/>
    <lineage>
        <taxon>Bacteria</taxon>
        <taxon>Bacillati</taxon>
        <taxon>Bacillota</taxon>
        <taxon>Bacilli</taxon>
        <taxon>Bacillales</taxon>
        <taxon>Alicyclobacillaceae</taxon>
        <taxon>Alicyclobacillus</taxon>
    </lineage>
</organism>
<dbReference type="PANTHER" id="PTHR30386:SF26">
    <property type="entry name" value="TRANSPORT PROTEIN COMB"/>
    <property type="match status" value="1"/>
</dbReference>
<dbReference type="OrthoDB" id="9811754at2"/>
<dbReference type="Pfam" id="PF25997">
    <property type="entry name" value="BSH_YhbJ"/>
    <property type="match status" value="1"/>
</dbReference>
<evidence type="ECO:0000256" key="5">
    <source>
        <dbReference type="ARBA" id="ARBA00023136"/>
    </source>
</evidence>
<feature type="domain" description="YhbJ barrel-sandwich hybrid" evidence="7">
    <location>
        <begin position="48"/>
        <end position="117"/>
    </location>
</feature>
<dbReference type="PANTHER" id="PTHR30386">
    <property type="entry name" value="MEMBRANE FUSION SUBUNIT OF EMRAB-TOLC MULTIDRUG EFFLUX PUMP"/>
    <property type="match status" value="1"/>
</dbReference>
<protein>
    <submittedName>
        <fullName evidence="8">Barrel-sandwich domain of CusB or HlyD membrane-fusion</fullName>
    </submittedName>
</protein>
<evidence type="ECO:0000313" key="8">
    <source>
        <dbReference type="EMBL" id="SFU84294.1"/>
    </source>
</evidence>
<sequence length="218" mass="22984">MSPKGRKIILSILAVVIVVGGSIGAWLYRQSQLYLSTDDAYVDGQQIVVAAPASGQLQGWTGQVGNTFQQGSTVGQVVTRTGDASSSVPVPIPANATIVQNDAVNGEFVAVGTPLAYAYNMNDLWVTANIKEKLVHTVAVGDPVDITVDAYPHLVLHGKVVRIGLATANTFALLPTESTNANFTKVQQVVPVKIALYGYQGLGLVPGLSVEVRIHKHA</sequence>
<evidence type="ECO:0000256" key="4">
    <source>
        <dbReference type="ARBA" id="ARBA00022989"/>
    </source>
</evidence>
<dbReference type="InterPro" id="IPR050739">
    <property type="entry name" value="MFP"/>
</dbReference>
<dbReference type="InterPro" id="IPR058635">
    <property type="entry name" value="BSH_YhbJ"/>
</dbReference>
<dbReference type="Proteomes" id="UP000183508">
    <property type="component" value="Unassembled WGS sequence"/>
</dbReference>
<evidence type="ECO:0000256" key="3">
    <source>
        <dbReference type="ARBA" id="ARBA00022692"/>
    </source>
</evidence>
<feature type="domain" description="CusB-like beta-barrel" evidence="6">
    <location>
        <begin position="124"/>
        <end position="163"/>
    </location>
</feature>
<proteinExistence type="inferred from homology"/>
<dbReference type="InterPro" id="IPR058792">
    <property type="entry name" value="Beta-barrel_RND_2"/>
</dbReference>
<gene>
    <name evidence="8" type="ORF">SAMN05421543_1108</name>
</gene>
<reference evidence="9" key="1">
    <citation type="submission" date="2016-10" db="EMBL/GenBank/DDBJ databases">
        <authorList>
            <person name="Varghese N."/>
        </authorList>
    </citation>
    <scope>NUCLEOTIDE SEQUENCE [LARGE SCALE GENOMIC DNA]</scope>
    <source>
        <strain evidence="9">DSM 17980</strain>
    </source>
</reference>
<evidence type="ECO:0000313" key="9">
    <source>
        <dbReference type="Proteomes" id="UP000183508"/>
    </source>
</evidence>
<evidence type="ECO:0000256" key="2">
    <source>
        <dbReference type="ARBA" id="ARBA00009477"/>
    </source>
</evidence>
<keyword evidence="9" id="KW-1185">Reference proteome</keyword>
<comment type="subcellular location">
    <subcellularLocation>
        <location evidence="1">Membrane</location>
        <topology evidence="1">Single-pass membrane protein</topology>
    </subcellularLocation>
</comment>
<dbReference type="GO" id="GO:0055085">
    <property type="term" value="P:transmembrane transport"/>
    <property type="evidence" value="ECO:0007669"/>
    <property type="project" value="InterPro"/>
</dbReference>
<name>A0A1I7JGK5_9BACL</name>
<dbReference type="RefSeq" id="WP_074952348.1">
    <property type="nucleotide sequence ID" value="NZ_FPBV01000010.1"/>
</dbReference>
<evidence type="ECO:0000259" key="6">
    <source>
        <dbReference type="Pfam" id="PF25954"/>
    </source>
</evidence>
<dbReference type="STRING" id="392015.SAMN05421543_1108"/>
<comment type="similarity">
    <text evidence="2">Belongs to the membrane fusion protein (MFP) (TC 8.A.1) family.</text>
</comment>
<dbReference type="Gene3D" id="2.40.30.170">
    <property type="match status" value="1"/>
</dbReference>
<dbReference type="AlphaFoldDB" id="A0A1I7JGK5"/>
<evidence type="ECO:0000259" key="7">
    <source>
        <dbReference type="Pfam" id="PF25997"/>
    </source>
</evidence>
<evidence type="ECO:0000256" key="1">
    <source>
        <dbReference type="ARBA" id="ARBA00004167"/>
    </source>
</evidence>
<dbReference type="GO" id="GO:0016020">
    <property type="term" value="C:membrane"/>
    <property type="evidence" value="ECO:0007669"/>
    <property type="project" value="UniProtKB-SubCell"/>
</dbReference>
<keyword evidence="5" id="KW-0472">Membrane</keyword>
<accession>A0A1I7JGK5</accession>
<dbReference type="Pfam" id="PF25954">
    <property type="entry name" value="Beta-barrel_RND_2"/>
    <property type="match status" value="1"/>
</dbReference>
<keyword evidence="4" id="KW-1133">Transmembrane helix</keyword>
<keyword evidence="3" id="KW-0812">Transmembrane</keyword>
<dbReference type="EMBL" id="FPBV01000010">
    <property type="protein sequence ID" value="SFU84294.1"/>
    <property type="molecule type" value="Genomic_DNA"/>
</dbReference>